<accession>A0A378TD97</accession>
<organism evidence="1 2">
    <name type="scientific">Mycolicibacterium tokaiense</name>
    <dbReference type="NCBI Taxonomy" id="39695"/>
    <lineage>
        <taxon>Bacteria</taxon>
        <taxon>Bacillati</taxon>
        <taxon>Actinomycetota</taxon>
        <taxon>Actinomycetes</taxon>
        <taxon>Mycobacteriales</taxon>
        <taxon>Mycobacteriaceae</taxon>
        <taxon>Mycolicibacterium</taxon>
    </lineage>
</organism>
<evidence type="ECO:0000313" key="1">
    <source>
        <dbReference type="EMBL" id="STZ58802.1"/>
    </source>
</evidence>
<dbReference type="OrthoDB" id="4735006at2"/>
<keyword evidence="2" id="KW-1185">Reference proteome</keyword>
<dbReference type="AlphaFoldDB" id="A0A378TD97"/>
<protein>
    <recommendedName>
        <fullName evidence="3">Helix-turn-helix domain</fullName>
    </recommendedName>
</protein>
<evidence type="ECO:0000313" key="2">
    <source>
        <dbReference type="Proteomes" id="UP000254978"/>
    </source>
</evidence>
<sequence length="71" mass="8227">MEVNTPTQKYYDRAGVVAFAHELGLTHITEHSVNSAAYHNDRPLKRTKVHGRIYYAQRDIEAWLSGERIED</sequence>
<reference evidence="1 2" key="1">
    <citation type="submission" date="2018-06" db="EMBL/GenBank/DDBJ databases">
        <authorList>
            <consortium name="Pathogen Informatics"/>
            <person name="Doyle S."/>
        </authorList>
    </citation>
    <scope>NUCLEOTIDE SEQUENCE [LARGE SCALE GENOMIC DNA]</scope>
    <source>
        <strain evidence="1 2">NCTC10821</strain>
    </source>
</reference>
<dbReference type="RefSeq" id="WP_115278505.1">
    <property type="nucleotide sequence ID" value="NZ_AP022600.1"/>
</dbReference>
<gene>
    <name evidence="1" type="ORF">NCTC10821_02321</name>
</gene>
<dbReference type="Proteomes" id="UP000254978">
    <property type="component" value="Unassembled WGS sequence"/>
</dbReference>
<proteinExistence type="predicted"/>
<evidence type="ECO:0008006" key="3">
    <source>
        <dbReference type="Google" id="ProtNLM"/>
    </source>
</evidence>
<dbReference type="EMBL" id="UGQT01000001">
    <property type="protein sequence ID" value="STZ58802.1"/>
    <property type="molecule type" value="Genomic_DNA"/>
</dbReference>
<name>A0A378TD97_9MYCO</name>